<comment type="caution">
    <text evidence="7">The sequence shown here is derived from an EMBL/GenBank/DDBJ whole genome shotgun (WGS) entry which is preliminary data.</text>
</comment>
<dbReference type="SUPFAM" id="SSF56281">
    <property type="entry name" value="Metallo-hydrolase/oxidoreductase"/>
    <property type="match status" value="1"/>
</dbReference>
<reference evidence="8" key="2">
    <citation type="submission" date="2019-02" db="EMBL/GenBank/DDBJ databases">
        <title>Granulicella sibirica sp. nov., a psychrotolerant acidobacterium isolated from an organic soil layer in forested tundra, West Siberia.</title>
        <authorList>
            <person name="Oshkin I.Y."/>
            <person name="Kulichevskaya I.S."/>
            <person name="Rijpstra W.I.C."/>
            <person name="Sinninghe Damste J.S."/>
            <person name="Rakitin A.L."/>
            <person name="Ravin N.V."/>
            <person name="Dedysh S.N."/>
        </authorList>
    </citation>
    <scope>NUCLEOTIDE SEQUENCE [LARGE SCALE GENOMIC DNA]</scope>
    <source>
        <strain evidence="8">AF10</strain>
    </source>
</reference>
<evidence type="ECO:0000256" key="5">
    <source>
        <dbReference type="SAM" id="MobiDB-lite"/>
    </source>
</evidence>
<sequence>MIHQILPVGPLQCNCSILGDETTREAMVIDPGDDIPRILAILARHSLTLKQIVITHAHIDHIAGAQQLKRLTGAPIFYNQLDLPLVEMMDIQAGWLGIETPEVLPPDDHLADNRTVSIAGLTGTVIHTPGHTPGSICLHLPAENLLLAGDTLFAGSVGRTDLPGGDARTLITSIHDRLLILPDATRVIPGHGPSTSIGAERESNPFLQAKP</sequence>
<name>A0A4V1L5K0_9BACT</name>
<evidence type="ECO:0000256" key="4">
    <source>
        <dbReference type="ARBA" id="ARBA00022833"/>
    </source>
</evidence>
<evidence type="ECO:0000259" key="6">
    <source>
        <dbReference type="SMART" id="SM00849"/>
    </source>
</evidence>
<keyword evidence="4" id="KW-0862">Zinc</keyword>
<dbReference type="Gene3D" id="3.60.15.10">
    <property type="entry name" value="Ribonuclease Z/Hydroxyacylglutathione hydrolase-like"/>
    <property type="match status" value="1"/>
</dbReference>
<accession>A0A4V1L5K0</accession>
<dbReference type="RefSeq" id="WP_128913574.1">
    <property type="nucleotide sequence ID" value="NZ_RDSM01000002.1"/>
</dbReference>
<dbReference type="AlphaFoldDB" id="A0A4V1L5K0"/>
<evidence type="ECO:0000313" key="8">
    <source>
        <dbReference type="Proteomes" id="UP000289437"/>
    </source>
</evidence>
<feature type="domain" description="Metallo-beta-lactamase" evidence="6">
    <location>
        <begin position="12"/>
        <end position="191"/>
    </location>
</feature>
<keyword evidence="2" id="KW-0479">Metal-binding</keyword>
<proteinExistence type="predicted"/>
<dbReference type="PANTHER" id="PTHR46233:SF3">
    <property type="entry name" value="HYDROXYACYLGLUTATHIONE HYDROLASE GLOC"/>
    <property type="match status" value="1"/>
</dbReference>
<organism evidence="7 8">
    <name type="scientific">Granulicella sibirica</name>
    <dbReference type="NCBI Taxonomy" id="2479048"/>
    <lineage>
        <taxon>Bacteria</taxon>
        <taxon>Pseudomonadati</taxon>
        <taxon>Acidobacteriota</taxon>
        <taxon>Terriglobia</taxon>
        <taxon>Terriglobales</taxon>
        <taxon>Acidobacteriaceae</taxon>
        <taxon>Granulicella</taxon>
    </lineage>
</organism>
<dbReference type="GO" id="GO:0016787">
    <property type="term" value="F:hydrolase activity"/>
    <property type="evidence" value="ECO:0007669"/>
    <property type="project" value="UniProtKB-KW"/>
</dbReference>
<keyword evidence="3" id="KW-0378">Hydrolase</keyword>
<dbReference type="PANTHER" id="PTHR46233">
    <property type="entry name" value="HYDROXYACYLGLUTATHIONE HYDROLASE GLOC"/>
    <property type="match status" value="1"/>
</dbReference>
<feature type="region of interest" description="Disordered" evidence="5">
    <location>
        <begin position="190"/>
        <end position="211"/>
    </location>
</feature>
<gene>
    <name evidence="7" type="ORF">GRAN_2891</name>
</gene>
<evidence type="ECO:0000256" key="3">
    <source>
        <dbReference type="ARBA" id="ARBA00022801"/>
    </source>
</evidence>
<protein>
    <recommendedName>
        <fullName evidence="6">Metallo-beta-lactamase domain-containing protein</fullName>
    </recommendedName>
</protein>
<dbReference type="InterPro" id="IPR051453">
    <property type="entry name" value="MBL_Glyoxalase_II"/>
</dbReference>
<evidence type="ECO:0000256" key="1">
    <source>
        <dbReference type="ARBA" id="ARBA00001947"/>
    </source>
</evidence>
<dbReference type="EMBL" id="RDSM01000002">
    <property type="protein sequence ID" value="RXH56034.1"/>
    <property type="molecule type" value="Genomic_DNA"/>
</dbReference>
<dbReference type="GO" id="GO:0046872">
    <property type="term" value="F:metal ion binding"/>
    <property type="evidence" value="ECO:0007669"/>
    <property type="project" value="UniProtKB-KW"/>
</dbReference>
<dbReference type="SMART" id="SM00849">
    <property type="entry name" value="Lactamase_B"/>
    <property type="match status" value="1"/>
</dbReference>
<dbReference type="InterPro" id="IPR036866">
    <property type="entry name" value="RibonucZ/Hydroxyglut_hydro"/>
</dbReference>
<evidence type="ECO:0000313" key="7">
    <source>
        <dbReference type="EMBL" id="RXH56034.1"/>
    </source>
</evidence>
<dbReference type="InterPro" id="IPR001279">
    <property type="entry name" value="Metallo-B-lactamas"/>
</dbReference>
<evidence type="ECO:0000256" key="2">
    <source>
        <dbReference type="ARBA" id="ARBA00022723"/>
    </source>
</evidence>
<dbReference type="Pfam" id="PF00753">
    <property type="entry name" value="Lactamase_B"/>
    <property type="match status" value="1"/>
</dbReference>
<reference evidence="7 8" key="1">
    <citation type="submission" date="2018-11" db="EMBL/GenBank/DDBJ databases">
        <authorList>
            <person name="Mardanov A.V."/>
            <person name="Ravin N.V."/>
            <person name="Dedysh S.N."/>
        </authorList>
    </citation>
    <scope>NUCLEOTIDE SEQUENCE [LARGE SCALE GENOMIC DNA]</scope>
    <source>
        <strain evidence="7 8">AF10</strain>
    </source>
</reference>
<keyword evidence="8" id="KW-1185">Reference proteome</keyword>
<comment type="cofactor">
    <cofactor evidence="1">
        <name>Zn(2+)</name>
        <dbReference type="ChEBI" id="CHEBI:29105"/>
    </cofactor>
</comment>
<dbReference type="OrthoDB" id="9802248at2"/>
<dbReference type="Proteomes" id="UP000289437">
    <property type="component" value="Unassembled WGS sequence"/>
</dbReference>